<evidence type="ECO:0000256" key="1">
    <source>
        <dbReference type="SAM" id="MobiDB-lite"/>
    </source>
</evidence>
<dbReference type="PANTHER" id="PTHR48462:SF1">
    <property type="entry name" value="PROTEIN, PUTATIVE-RELATED"/>
    <property type="match status" value="1"/>
</dbReference>
<feature type="region of interest" description="Disordered" evidence="1">
    <location>
        <begin position="71"/>
        <end position="110"/>
    </location>
</feature>
<dbReference type="EMBL" id="CAJNIZ010006891">
    <property type="protein sequence ID" value="CAE7253425.1"/>
    <property type="molecule type" value="Genomic_DNA"/>
</dbReference>
<proteinExistence type="predicted"/>
<evidence type="ECO:0000259" key="3">
    <source>
        <dbReference type="Pfam" id="PF00078"/>
    </source>
</evidence>
<reference evidence="4" key="1">
    <citation type="submission" date="2021-02" db="EMBL/GenBank/DDBJ databases">
        <authorList>
            <person name="Dougan E. K."/>
            <person name="Rhodes N."/>
            <person name="Thang M."/>
            <person name="Chan C."/>
        </authorList>
    </citation>
    <scope>NUCLEOTIDE SEQUENCE</scope>
</reference>
<dbReference type="InterPro" id="IPR000477">
    <property type="entry name" value="RT_dom"/>
</dbReference>
<accession>A0A812M7H9</accession>
<dbReference type="OrthoDB" id="444344at2759"/>
<feature type="compositionally biased region" description="Basic and acidic residues" evidence="1">
    <location>
        <begin position="93"/>
        <end position="105"/>
    </location>
</feature>
<name>A0A812M7H9_SYMPI</name>
<organism evidence="4 5">
    <name type="scientific">Symbiodinium pilosum</name>
    <name type="common">Dinoflagellate</name>
    <dbReference type="NCBI Taxonomy" id="2952"/>
    <lineage>
        <taxon>Eukaryota</taxon>
        <taxon>Sar</taxon>
        <taxon>Alveolata</taxon>
        <taxon>Dinophyceae</taxon>
        <taxon>Suessiales</taxon>
        <taxon>Symbiodiniaceae</taxon>
        <taxon>Symbiodinium</taxon>
    </lineage>
</organism>
<keyword evidence="2" id="KW-0732">Signal</keyword>
<dbReference type="Pfam" id="PF00078">
    <property type="entry name" value="RVT_1"/>
    <property type="match status" value="1"/>
</dbReference>
<keyword evidence="5" id="KW-1185">Reference proteome</keyword>
<evidence type="ECO:0000313" key="4">
    <source>
        <dbReference type="EMBL" id="CAE7253425.1"/>
    </source>
</evidence>
<sequence>MAPSPGALLYWLLAATWPSSPTWELQPAIGRHQRRLLTRILNSSCTREATAWDPVECLGPWSRPQLENRRPRIGEAANPGPPAPGTPVGGERPYGRRPLEERPSMDVDSGGNAGRVYCPVPACPCGDPRRARGWASDATMRPHIDAHLSGALCGEVPAQWLQARGRQRCAVCGLSAVADPGGVREGDALPLPTFDEIQAGRTPTLRHVPGRARWLWARALTRAFAAVVHYNDERSWRELYMLPQCVLDGERIQLWHTRRQLQRGLRRPPTTAERKEMATNLAREGFDGKACAALLATGLAAENHETTAALQALHPHHADPDLPAIHELPPTPEIVPDIVARALRSFPASAPGPSGLRVQHLHEACAPGAADSFLEQLAAVVSLLAQGQACSEAAASWLGPAWSRQMPHAAREHFFPTQLGVAVPGGVEVLIKLDFANAFNSVRRQNVVNATRVHFPGLARFVAWAYGRPTNLRFGETVIPSASGVQQGDPLGPLLFAAAIQPLTVELRGGLDLGLFFLDDGVLAGDIPAVGAALAHTQRRAAELGLQLNLRKCEVVAVGNVSAADLVGHLPDALLRTPEGSSKVLQHFELLGAPIGDSASTQVHSKARVDQTKALLDAIGELEDPQVGLRLLRSCAGHCRIVHSMRSAPPEPQLPAFQEFDRQVRACYGQWMQASQRRAGLG</sequence>
<dbReference type="AlphaFoldDB" id="A0A812M7H9"/>
<dbReference type="Proteomes" id="UP000649617">
    <property type="component" value="Unassembled WGS sequence"/>
</dbReference>
<feature type="chain" id="PRO_5032475873" description="Reverse transcriptase domain-containing protein" evidence="2">
    <location>
        <begin position="22"/>
        <end position="682"/>
    </location>
</feature>
<dbReference type="PANTHER" id="PTHR48462">
    <property type="entry name" value="PROTEIN, PUTATIVE-RELATED"/>
    <property type="match status" value="1"/>
</dbReference>
<feature type="domain" description="Reverse transcriptase" evidence="3">
    <location>
        <begin position="425"/>
        <end position="557"/>
    </location>
</feature>
<protein>
    <recommendedName>
        <fullName evidence="3">Reverse transcriptase domain-containing protein</fullName>
    </recommendedName>
</protein>
<evidence type="ECO:0000313" key="5">
    <source>
        <dbReference type="Proteomes" id="UP000649617"/>
    </source>
</evidence>
<evidence type="ECO:0000256" key="2">
    <source>
        <dbReference type="SAM" id="SignalP"/>
    </source>
</evidence>
<feature type="signal peptide" evidence="2">
    <location>
        <begin position="1"/>
        <end position="21"/>
    </location>
</feature>
<comment type="caution">
    <text evidence="4">The sequence shown here is derived from an EMBL/GenBank/DDBJ whole genome shotgun (WGS) entry which is preliminary data.</text>
</comment>
<gene>
    <name evidence="4" type="ORF">SPIL2461_LOCUS4979</name>
</gene>